<proteinExistence type="predicted"/>
<gene>
    <name evidence="4" type="ORF">BRAFLDRAFT_98619</name>
</gene>
<sequence>MEFPGLVAPYCLLRLGPILLDPCLSHTTVDEPRRSVNYPLSPGETGLCDSDLRRGWYKFDSLAGGQMPTSCVPRYSCGTPGPVWMNGTHPDEPGVVADATACAHVGRNCCQFPSAMRVKNCGDFFVYYLTRTPGCGMAYCAGRFCFVYLL</sequence>
<dbReference type="PANTHER" id="PTHR36191:SF4">
    <property type="entry name" value="VWFD DOMAIN-CONTAINING PROTEIN"/>
    <property type="match status" value="1"/>
</dbReference>
<dbReference type="EMBL" id="GG666517">
    <property type="protein sequence ID" value="EEN59682.1"/>
    <property type="molecule type" value="Genomic_DNA"/>
</dbReference>
<evidence type="ECO:0000256" key="2">
    <source>
        <dbReference type="ARBA" id="ARBA00023157"/>
    </source>
</evidence>
<feature type="domain" description="UMOD/GP2/OIT3-like D8C" evidence="3">
    <location>
        <begin position="65"/>
        <end position="141"/>
    </location>
</feature>
<dbReference type="eggNOG" id="ENOG502RWPJ">
    <property type="taxonomic scope" value="Eukaryota"/>
</dbReference>
<evidence type="ECO:0000259" key="3">
    <source>
        <dbReference type="Pfam" id="PF23283"/>
    </source>
</evidence>
<accession>C3YJ20</accession>
<name>C3YJ20_BRAFL</name>
<dbReference type="InParanoid" id="C3YJ20"/>
<dbReference type="PANTHER" id="PTHR36191">
    <property type="entry name" value="ENDO/EXONUCLEASE/PHOSPHATASE DOMAIN-CONTAINING PROTEIN-RELATED"/>
    <property type="match status" value="1"/>
</dbReference>
<evidence type="ECO:0000256" key="1">
    <source>
        <dbReference type="ARBA" id="ARBA00022729"/>
    </source>
</evidence>
<reference evidence="4" key="1">
    <citation type="journal article" date="2008" name="Nature">
        <title>The amphioxus genome and the evolution of the chordate karyotype.</title>
        <authorList>
            <consortium name="US DOE Joint Genome Institute (JGI-PGF)"/>
            <person name="Putnam N.H."/>
            <person name="Butts T."/>
            <person name="Ferrier D.E.K."/>
            <person name="Furlong R.F."/>
            <person name="Hellsten U."/>
            <person name="Kawashima T."/>
            <person name="Robinson-Rechavi M."/>
            <person name="Shoguchi E."/>
            <person name="Terry A."/>
            <person name="Yu J.-K."/>
            <person name="Benito-Gutierrez E.L."/>
            <person name="Dubchak I."/>
            <person name="Garcia-Fernandez J."/>
            <person name="Gibson-Brown J.J."/>
            <person name="Grigoriev I.V."/>
            <person name="Horton A.C."/>
            <person name="de Jong P.J."/>
            <person name="Jurka J."/>
            <person name="Kapitonov V.V."/>
            <person name="Kohara Y."/>
            <person name="Kuroki Y."/>
            <person name="Lindquist E."/>
            <person name="Lucas S."/>
            <person name="Osoegawa K."/>
            <person name="Pennacchio L.A."/>
            <person name="Salamov A.A."/>
            <person name="Satou Y."/>
            <person name="Sauka-Spengler T."/>
            <person name="Schmutz J."/>
            <person name="Shin-I T."/>
            <person name="Toyoda A."/>
            <person name="Bronner-Fraser M."/>
            <person name="Fujiyama A."/>
            <person name="Holland L.Z."/>
            <person name="Holland P.W.H."/>
            <person name="Satoh N."/>
            <person name="Rokhsar D.S."/>
        </authorList>
    </citation>
    <scope>NUCLEOTIDE SEQUENCE [LARGE SCALE GENOMIC DNA]</scope>
    <source>
        <strain evidence="4">S238N-H82</strain>
        <tissue evidence="4">Testes</tissue>
    </source>
</reference>
<keyword evidence="2" id="KW-1015">Disulfide bond</keyword>
<dbReference type="InterPro" id="IPR057774">
    <property type="entry name" value="D8C_UMOD/GP2/OIT3-like"/>
</dbReference>
<dbReference type="AlphaFoldDB" id="C3YJ20"/>
<organism>
    <name type="scientific">Branchiostoma floridae</name>
    <name type="common">Florida lancelet</name>
    <name type="synonym">Amphioxus</name>
    <dbReference type="NCBI Taxonomy" id="7739"/>
    <lineage>
        <taxon>Eukaryota</taxon>
        <taxon>Metazoa</taxon>
        <taxon>Chordata</taxon>
        <taxon>Cephalochordata</taxon>
        <taxon>Leptocardii</taxon>
        <taxon>Amphioxiformes</taxon>
        <taxon>Branchiostomatidae</taxon>
        <taxon>Branchiostoma</taxon>
    </lineage>
</organism>
<dbReference type="STRING" id="7739.C3YJ20"/>
<evidence type="ECO:0000313" key="4">
    <source>
        <dbReference type="EMBL" id="EEN59682.1"/>
    </source>
</evidence>
<keyword evidence="1" id="KW-0732">Signal</keyword>
<protein>
    <recommendedName>
        <fullName evidence="3">UMOD/GP2/OIT3-like D8C domain-containing protein</fullName>
    </recommendedName>
</protein>
<dbReference type="Pfam" id="PF23283">
    <property type="entry name" value="D8C_UMOD"/>
    <property type="match status" value="1"/>
</dbReference>